<gene>
    <name evidence="1" type="ORF">LAUMK13_02161</name>
</gene>
<dbReference type="AlphaFoldDB" id="A0A498PZY7"/>
<name>A0A498PZY7_9MYCO</name>
<sequence>MVGSDLGSGLDHGGNLDAAKARSRLTRVYCSRSGARHALCELSRPADSAAAGEVIGADTPPRRDVLKVKRHARLVTENA</sequence>
<dbReference type="Proteomes" id="UP000267289">
    <property type="component" value="Unassembled WGS sequence"/>
</dbReference>
<protein>
    <submittedName>
        <fullName evidence="1">Uncharacterized protein</fullName>
    </submittedName>
</protein>
<proteinExistence type="predicted"/>
<keyword evidence="2" id="KW-1185">Reference proteome</keyword>
<organism evidence="1 2">
    <name type="scientific">Mycobacterium innocens</name>
    <dbReference type="NCBI Taxonomy" id="2341083"/>
    <lineage>
        <taxon>Bacteria</taxon>
        <taxon>Bacillati</taxon>
        <taxon>Actinomycetota</taxon>
        <taxon>Actinomycetes</taxon>
        <taxon>Mycobacteriales</taxon>
        <taxon>Mycobacteriaceae</taxon>
        <taxon>Mycobacterium</taxon>
    </lineage>
</organism>
<evidence type="ECO:0000313" key="1">
    <source>
        <dbReference type="EMBL" id="VBA38567.1"/>
    </source>
</evidence>
<accession>A0A498PZY7</accession>
<reference evidence="1 2" key="1">
    <citation type="submission" date="2018-09" db="EMBL/GenBank/DDBJ databases">
        <authorList>
            <person name="Tagini F."/>
        </authorList>
    </citation>
    <scope>NUCLEOTIDE SEQUENCE [LARGE SCALE GENOMIC DNA]</scope>
    <source>
        <strain evidence="1 2">MK13</strain>
    </source>
</reference>
<dbReference type="EMBL" id="UPHQ01000099">
    <property type="protein sequence ID" value="VBA38567.1"/>
    <property type="molecule type" value="Genomic_DNA"/>
</dbReference>
<evidence type="ECO:0000313" key="2">
    <source>
        <dbReference type="Proteomes" id="UP000267289"/>
    </source>
</evidence>